<name>I0ESX8_HELCM</name>
<evidence type="ECO:0000256" key="3">
    <source>
        <dbReference type="ARBA" id="ARBA00022989"/>
    </source>
</evidence>
<dbReference type="InterPro" id="IPR051598">
    <property type="entry name" value="TSUP/Inactive_protease-like"/>
</dbReference>
<feature type="transmembrane region" description="Helical" evidence="5">
    <location>
        <begin position="175"/>
        <end position="194"/>
    </location>
</feature>
<dbReference type="InterPro" id="IPR002781">
    <property type="entry name" value="TM_pro_TauE-like"/>
</dbReference>
<feature type="transmembrane region" description="Helical" evidence="5">
    <location>
        <begin position="237"/>
        <end position="253"/>
    </location>
</feature>
<evidence type="ECO:0000313" key="7">
    <source>
        <dbReference type="Proteomes" id="UP000005013"/>
    </source>
</evidence>
<dbReference type="PANTHER" id="PTHR43701">
    <property type="entry name" value="MEMBRANE TRANSPORTER PROTEIN MJ0441-RELATED"/>
    <property type="match status" value="1"/>
</dbReference>
<gene>
    <name evidence="6" type="ordered locus">HCD_05225</name>
</gene>
<dbReference type="STRING" id="1163745.HCD_05225"/>
<dbReference type="Pfam" id="PF01925">
    <property type="entry name" value="TauE"/>
    <property type="match status" value="1"/>
</dbReference>
<dbReference type="EMBL" id="CP003481">
    <property type="protein sequence ID" value="AFI06047.1"/>
    <property type="molecule type" value="Genomic_DNA"/>
</dbReference>
<organism evidence="6 7">
    <name type="scientific">Helicobacter cetorum (strain ATCC BAA-540 / CCUG 52418 / MIT 99-5656)</name>
    <dbReference type="NCBI Taxonomy" id="1163745"/>
    <lineage>
        <taxon>Bacteria</taxon>
        <taxon>Pseudomonadati</taxon>
        <taxon>Campylobacterota</taxon>
        <taxon>Epsilonproteobacteria</taxon>
        <taxon>Campylobacterales</taxon>
        <taxon>Helicobacteraceae</taxon>
        <taxon>Helicobacter</taxon>
    </lineage>
</organism>
<dbReference type="HOGENOM" id="CLU_045498_5_4_7"/>
<keyword evidence="5" id="KW-1003">Cell membrane</keyword>
<keyword evidence="3 5" id="KW-1133">Transmembrane helix</keyword>
<evidence type="ECO:0000256" key="4">
    <source>
        <dbReference type="ARBA" id="ARBA00023136"/>
    </source>
</evidence>
<feature type="transmembrane region" description="Helical" evidence="5">
    <location>
        <begin position="43"/>
        <end position="63"/>
    </location>
</feature>
<dbReference type="RefSeq" id="WP_014659535.1">
    <property type="nucleotide sequence ID" value="NC_017735.1"/>
</dbReference>
<evidence type="ECO:0000256" key="2">
    <source>
        <dbReference type="ARBA" id="ARBA00022692"/>
    </source>
</evidence>
<protein>
    <recommendedName>
        <fullName evidence="5">Probable membrane transporter protein</fullName>
    </recommendedName>
</protein>
<evidence type="ECO:0000313" key="6">
    <source>
        <dbReference type="EMBL" id="AFI06047.1"/>
    </source>
</evidence>
<sequence>MGIYGLYVAIGLFTGILSGIFGIGGGMVIVPVMLIMGHSFEEAVGISILQMLFSSLVGSILNFKKKTLDFYSGLFVGVGGLVGASFSGLILKIVPTQILMIIFAFLVLYSIIQFILKPKYQNSKLCVQRYYFQGLKLILIGMLTGSFAITLGIGGGILMVPLMHRFLGYDSKKCVALGLFFVLFSSISGTLSLMHHQIIHKEILWVGAIVGLGSLAGVSVGIKLILGLLSEKMHKRLILVVYSFSLLITLYKIF</sequence>
<keyword evidence="7" id="KW-1185">Reference proteome</keyword>
<comment type="similarity">
    <text evidence="5">Belongs to the 4-toluene sulfonate uptake permease (TSUP) (TC 2.A.102) family.</text>
</comment>
<keyword evidence="2 5" id="KW-0812">Transmembrane</keyword>
<reference evidence="6 7" key="1">
    <citation type="journal article" date="2013" name="PLoS ONE">
        <title>Sequence Divergence and Conservation in Genomes ofHelicobacter cetorum Strains from a Dolphin and a Whale.</title>
        <authorList>
            <person name="Kersulyte D."/>
            <person name="Rossi M."/>
            <person name="Berg D.E."/>
        </authorList>
    </citation>
    <scope>NUCLEOTIDE SEQUENCE [LARGE SCALE GENOMIC DNA]</scope>
    <source>
        <strain evidence="6 7">MIT 99-5656</strain>
    </source>
</reference>
<dbReference type="GO" id="GO:0005886">
    <property type="term" value="C:plasma membrane"/>
    <property type="evidence" value="ECO:0007669"/>
    <property type="project" value="UniProtKB-SubCell"/>
</dbReference>
<feature type="transmembrane region" description="Helical" evidence="5">
    <location>
        <begin position="203"/>
        <end position="225"/>
    </location>
</feature>
<evidence type="ECO:0000256" key="5">
    <source>
        <dbReference type="RuleBase" id="RU363041"/>
    </source>
</evidence>
<feature type="transmembrane region" description="Helical" evidence="5">
    <location>
        <begin position="7"/>
        <end position="37"/>
    </location>
</feature>
<dbReference type="eggNOG" id="COG0730">
    <property type="taxonomic scope" value="Bacteria"/>
</dbReference>
<feature type="transmembrane region" description="Helical" evidence="5">
    <location>
        <begin position="97"/>
        <end position="116"/>
    </location>
</feature>
<accession>I0ESX8</accession>
<dbReference type="OrthoDB" id="5329774at2"/>
<proteinExistence type="inferred from homology"/>
<feature type="transmembrane region" description="Helical" evidence="5">
    <location>
        <begin position="70"/>
        <end position="91"/>
    </location>
</feature>
<dbReference type="PATRIC" id="fig|1163745.3.peg.1104"/>
<dbReference type="AlphaFoldDB" id="I0ESX8"/>
<evidence type="ECO:0000256" key="1">
    <source>
        <dbReference type="ARBA" id="ARBA00004141"/>
    </source>
</evidence>
<feature type="transmembrane region" description="Helical" evidence="5">
    <location>
        <begin position="137"/>
        <end position="163"/>
    </location>
</feature>
<keyword evidence="4 5" id="KW-0472">Membrane</keyword>
<comment type="subcellular location">
    <subcellularLocation>
        <location evidence="5">Cell membrane</location>
        <topology evidence="5">Multi-pass membrane protein</topology>
    </subcellularLocation>
    <subcellularLocation>
        <location evidence="1">Membrane</location>
        <topology evidence="1">Multi-pass membrane protein</topology>
    </subcellularLocation>
</comment>
<dbReference type="Proteomes" id="UP000005013">
    <property type="component" value="Chromosome"/>
</dbReference>
<dbReference type="KEGG" id="hcm:HCD_05225"/>
<dbReference type="PANTHER" id="PTHR43701:SF2">
    <property type="entry name" value="MEMBRANE TRANSPORTER PROTEIN YJNA-RELATED"/>
    <property type="match status" value="1"/>
</dbReference>